<evidence type="ECO:0000313" key="2">
    <source>
        <dbReference type="Proteomes" id="UP000176421"/>
    </source>
</evidence>
<gene>
    <name evidence="1" type="ORF">A3D35_00820</name>
</gene>
<sequence length="89" mass="10494">MTMEVFSPEVDALLISYQSKRVMQRFVDLEKDKEIIKRAMEEIKECASTADKNRDTIDLCIKLRGRNFYHENLFFKRCVEKMADLSLIG</sequence>
<name>A0A1G2HXL3_9BACT</name>
<dbReference type="EMBL" id="MHOS01000041">
    <property type="protein sequence ID" value="OGZ67262.1"/>
    <property type="molecule type" value="Genomic_DNA"/>
</dbReference>
<dbReference type="AlphaFoldDB" id="A0A1G2HXL3"/>
<proteinExistence type="predicted"/>
<organism evidence="1 2">
    <name type="scientific">Candidatus Staskawiczbacteria bacterium RIFCSPHIGHO2_02_FULL_34_9</name>
    <dbReference type="NCBI Taxonomy" id="1802206"/>
    <lineage>
        <taxon>Bacteria</taxon>
        <taxon>Candidatus Staskawicziibacteriota</taxon>
    </lineage>
</organism>
<evidence type="ECO:0000313" key="1">
    <source>
        <dbReference type="EMBL" id="OGZ67262.1"/>
    </source>
</evidence>
<comment type="caution">
    <text evidence="1">The sequence shown here is derived from an EMBL/GenBank/DDBJ whole genome shotgun (WGS) entry which is preliminary data.</text>
</comment>
<accession>A0A1G2HXL3</accession>
<dbReference type="Proteomes" id="UP000176421">
    <property type="component" value="Unassembled WGS sequence"/>
</dbReference>
<reference evidence="1 2" key="1">
    <citation type="journal article" date="2016" name="Nat. Commun.">
        <title>Thousands of microbial genomes shed light on interconnected biogeochemical processes in an aquifer system.</title>
        <authorList>
            <person name="Anantharaman K."/>
            <person name="Brown C.T."/>
            <person name="Hug L.A."/>
            <person name="Sharon I."/>
            <person name="Castelle C.J."/>
            <person name="Probst A.J."/>
            <person name="Thomas B.C."/>
            <person name="Singh A."/>
            <person name="Wilkins M.J."/>
            <person name="Karaoz U."/>
            <person name="Brodie E.L."/>
            <person name="Williams K.H."/>
            <person name="Hubbard S.S."/>
            <person name="Banfield J.F."/>
        </authorList>
    </citation>
    <scope>NUCLEOTIDE SEQUENCE [LARGE SCALE GENOMIC DNA]</scope>
</reference>
<protein>
    <submittedName>
        <fullName evidence="1">Uncharacterized protein</fullName>
    </submittedName>
</protein>